<name>A0A5B6W784_9ROSI</name>
<dbReference type="OrthoDB" id="1724700at2759"/>
<sequence>MKVIANRLKVVILKLIALKQVGLIVGRNMSDNITIAQEDIHSMREKSRKWLTVKIDLKKAYDRATTISEFLHKVIMSTITTSTMQALWNGVPTSKFTPERRVHQGYLLSPYLFILCMEWLGHSIKAAEPSNKWTPIKLTKVGPPLSHLLFADDLVIFLRADIKHGFQKVHELGSYLGISLFHKRITNATLRFVVEKVRAKLCNWDAKQLSMARRFTLAQSVLLSIPNYFMQSMQVPKEVREEIEWLARQFIWCSNTGIRKLAPVDWGFVCQPHLCGGLGLRHLEDQNASFFIEIKV</sequence>
<dbReference type="InterPro" id="IPR000477">
    <property type="entry name" value="RT_dom"/>
</dbReference>
<dbReference type="PANTHER" id="PTHR33116:SF86">
    <property type="entry name" value="REVERSE TRANSCRIPTASE DOMAIN-CONTAINING PROTEIN"/>
    <property type="match status" value="1"/>
</dbReference>
<feature type="domain" description="Reverse transcriptase" evidence="2">
    <location>
        <begin position="2"/>
        <end position="168"/>
    </location>
</feature>
<dbReference type="Pfam" id="PF00078">
    <property type="entry name" value="RVT_1"/>
    <property type="match status" value="1"/>
</dbReference>
<dbReference type="EMBL" id="SMMG02000004">
    <property type="protein sequence ID" value="KAA3477163.1"/>
    <property type="molecule type" value="Genomic_DNA"/>
</dbReference>
<evidence type="ECO:0000256" key="1">
    <source>
        <dbReference type="SAM" id="SignalP"/>
    </source>
</evidence>
<proteinExistence type="predicted"/>
<keyword evidence="1" id="KW-0732">Signal</keyword>
<evidence type="ECO:0000313" key="4">
    <source>
        <dbReference type="Proteomes" id="UP000325315"/>
    </source>
</evidence>
<comment type="caution">
    <text evidence="3">The sequence shown here is derived from an EMBL/GenBank/DDBJ whole genome shotgun (WGS) entry which is preliminary data.</text>
</comment>
<reference evidence="3" key="1">
    <citation type="submission" date="2019-08" db="EMBL/GenBank/DDBJ databases">
        <authorList>
            <person name="Liu F."/>
        </authorList>
    </citation>
    <scope>NUCLEOTIDE SEQUENCE [LARGE SCALE GENOMIC DNA]</scope>
    <source>
        <strain evidence="3">PA1801</strain>
        <tissue evidence="3">Leaf</tissue>
    </source>
</reference>
<feature type="chain" id="PRO_5022718529" evidence="1">
    <location>
        <begin position="27"/>
        <end position="296"/>
    </location>
</feature>
<dbReference type="Proteomes" id="UP000325315">
    <property type="component" value="Unassembled WGS sequence"/>
</dbReference>
<dbReference type="PANTHER" id="PTHR33116">
    <property type="entry name" value="REVERSE TRANSCRIPTASE ZINC-BINDING DOMAIN-CONTAINING PROTEIN-RELATED-RELATED"/>
    <property type="match status" value="1"/>
</dbReference>
<gene>
    <name evidence="3" type="ORF">EPI10_011071</name>
</gene>
<evidence type="ECO:0000259" key="2">
    <source>
        <dbReference type="Pfam" id="PF00078"/>
    </source>
</evidence>
<organism evidence="3 4">
    <name type="scientific">Gossypium australe</name>
    <dbReference type="NCBI Taxonomy" id="47621"/>
    <lineage>
        <taxon>Eukaryota</taxon>
        <taxon>Viridiplantae</taxon>
        <taxon>Streptophyta</taxon>
        <taxon>Embryophyta</taxon>
        <taxon>Tracheophyta</taxon>
        <taxon>Spermatophyta</taxon>
        <taxon>Magnoliopsida</taxon>
        <taxon>eudicotyledons</taxon>
        <taxon>Gunneridae</taxon>
        <taxon>Pentapetalae</taxon>
        <taxon>rosids</taxon>
        <taxon>malvids</taxon>
        <taxon>Malvales</taxon>
        <taxon>Malvaceae</taxon>
        <taxon>Malvoideae</taxon>
        <taxon>Gossypium</taxon>
    </lineage>
</organism>
<dbReference type="GO" id="GO:0003964">
    <property type="term" value="F:RNA-directed DNA polymerase activity"/>
    <property type="evidence" value="ECO:0007669"/>
    <property type="project" value="UniProtKB-KW"/>
</dbReference>
<accession>A0A5B6W784</accession>
<protein>
    <submittedName>
        <fullName evidence="3">LINE-1 reverse transcriptase isogeny</fullName>
    </submittedName>
</protein>
<keyword evidence="3" id="KW-0548">Nucleotidyltransferase</keyword>
<keyword evidence="4" id="KW-1185">Reference proteome</keyword>
<dbReference type="AlphaFoldDB" id="A0A5B6W784"/>
<keyword evidence="3" id="KW-0695">RNA-directed DNA polymerase</keyword>
<feature type="signal peptide" evidence="1">
    <location>
        <begin position="1"/>
        <end position="26"/>
    </location>
</feature>
<keyword evidence="3" id="KW-0808">Transferase</keyword>
<evidence type="ECO:0000313" key="3">
    <source>
        <dbReference type="EMBL" id="KAA3477163.1"/>
    </source>
</evidence>